<dbReference type="RefSeq" id="WP_146204078.1">
    <property type="nucleotide sequence ID" value="NZ_CP165718.1"/>
</dbReference>
<proteinExistence type="predicted"/>
<keyword evidence="1" id="KW-0812">Transmembrane</keyword>
<gene>
    <name evidence="2" type="ORF">AB8S08_12430</name>
</gene>
<dbReference type="EMBL" id="CP165718">
    <property type="protein sequence ID" value="XDV09544.1"/>
    <property type="molecule type" value="Genomic_DNA"/>
</dbReference>
<keyword evidence="1" id="KW-0472">Membrane</keyword>
<evidence type="ECO:0000256" key="1">
    <source>
        <dbReference type="SAM" id="Phobius"/>
    </source>
</evidence>
<feature type="transmembrane region" description="Helical" evidence="1">
    <location>
        <begin position="50"/>
        <end position="71"/>
    </location>
</feature>
<accession>A0AB39X9N0</accession>
<evidence type="ECO:0000313" key="2">
    <source>
        <dbReference type="EMBL" id="XDV09544.1"/>
    </source>
</evidence>
<keyword evidence="1" id="KW-1133">Transmembrane helix</keyword>
<protein>
    <submittedName>
        <fullName evidence="2">Uncharacterized protein</fullName>
    </submittedName>
</protein>
<sequence length="112" mass="12486">MNNVYRLISVFLAVTAMVQLFGIGERVHHALWQWYKFAGYGNDGHTTLDATMVVATFALSFCAIFVAWLVYKFSVKQLWAAKVAMYSGFSFCLGLALLSALLISPLAQVVQR</sequence>
<organism evidence="2">
    <name type="scientific">Pseudidiomarina sp. PP-1MA</name>
    <dbReference type="NCBI Taxonomy" id="3237706"/>
    <lineage>
        <taxon>Bacteria</taxon>
        <taxon>Pseudomonadati</taxon>
        <taxon>Pseudomonadota</taxon>
        <taxon>Gammaproteobacteria</taxon>
        <taxon>Alteromonadales</taxon>
        <taxon>Idiomarinaceae</taxon>
        <taxon>Pseudidiomarina</taxon>
    </lineage>
</organism>
<feature type="transmembrane region" description="Helical" evidence="1">
    <location>
        <begin position="83"/>
        <end position="107"/>
    </location>
</feature>
<dbReference type="AlphaFoldDB" id="A0AB39X9N0"/>
<reference evidence="2" key="1">
    <citation type="submission" date="2024-07" db="EMBL/GenBank/DDBJ databases">
        <title>Whole genome sequence of bacterial strains from algal surface.</title>
        <authorList>
            <person name="Kumar P."/>
        </authorList>
    </citation>
    <scope>NUCLEOTIDE SEQUENCE</scope>
    <source>
        <strain evidence="2">PP-1MA</strain>
    </source>
</reference>
<name>A0AB39X9N0_9GAMM</name>